<dbReference type="SUPFAM" id="SSF52743">
    <property type="entry name" value="Subtilisin-like"/>
    <property type="match status" value="1"/>
</dbReference>
<comment type="caution">
    <text evidence="7">The sequence shown here is derived from an EMBL/GenBank/DDBJ whole genome shotgun (WGS) entry which is preliminary data.</text>
</comment>
<name>A0A603KS11_SALER</name>
<evidence type="ECO:0000256" key="2">
    <source>
        <dbReference type="ARBA" id="ARBA00022670"/>
    </source>
</evidence>
<dbReference type="EMBL" id="AAKOJA010000002">
    <property type="protein sequence ID" value="ECT9424188.1"/>
    <property type="molecule type" value="Genomic_DNA"/>
</dbReference>
<dbReference type="PANTHER" id="PTHR43806:SF11">
    <property type="entry name" value="CEREVISIN-RELATED"/>
    <property type="match status" value="1"/>
</dbReference>
<organism evidence="7">
    <name type="scientific">Salmonella enterica</name>
    <name type="common">Salmonella choleraesuis</name>
    <dbReference type="NCBI Taxonomy" id="28901"/>
    <lineage>
        <taxon>Bacteria</taxon>
        <taxon>Pseudomonadati</taxon>
        <taxon>Pseudomonadota</taxon>
        <taxon>Gammaproteobacteria</taxon>
        <taxon>Enterobacterales</taxon>
        <taxon>Enterobacteriaceae</taxon>
        <taxon>Salmonella</taxon>
    </lineage>
</organism>
<sequence length="802" mass="89701">MNNNPIQIVMNTSEYVDLNIPDPNGRNKEFFPHQDEAFLRHKNEILSAIGDIKTSLNKKDIKAVFAHVSLQPAAWAKSHRPIKSIFKSAVVPYVAGDDIGEMIVEINANNIDTVIKAIENAENETREKRNKKTGELECSPSRSRSEVGAIGSIREHDESDKRKFSIESAFNWLKNPDCGKCYFFELFSLGEKQDFTHTKVEQLQSDFESSLKLLSLDYKKYTKQGKNNRGIFYVVFLSNQLNDSLSFHKNLLQALGQHDAVKKIYLPPLVTVSQDIIFGNQLSDKIELEIEPDVDYPIVGIVDTGVSSIANLDDWRVAGSDFIMSKEQDRSHGTFIAGLIAGGSVINPNIEMLNETPCKFYDLDLYPTNKSNFSENYPRGFIDFLRQLDAEVQEAKNHGVRIFNMSLSLLTPVEDDSYSFYASMIDDISEAHDVIFVLPAGNLTQQLLRDSWPDTHTEALGMLAKYRYQGKDKLLQPCESIRSISVGALDSTDNIKKLKPSQYTRRGPGPSLGVKPDVCHIGGSMNQDTGLYSLSPSGKIISGCGTSYAAPLVAKTLAVLDKQIAGYVSREVLYGMLIHHAQIPHLLKKKELREVSRDFVGFGLPPAANDIVLYDDSTITIVLTGKLTHPYDELSFDFTWPKSLTDDEGKCRGNVSMTLVYSPYCDTRFGHEFIRLNLDACLRQAQISETTDNVTYKGIPKDSVKSSYEEELIKNGLKWWPTKKFNWNLKGKGNSSAWKIVVESLLRGDVSFPADGVPFSVLFTITDPKKGGFVFNEVRTSLLSSGVNISDIRTSNVLRNRG</sequence>
<proteinExistence type="inferred from homology"/>
<feature type="region of interest" description="Disordered" evidence="5">
    <location>
        <begin position="123"/>
        <end position="142"/>
    </location>
</feature>
<dbReference type="InterPro" id="IPR034074">
    <property type="entry name" value="Y4bN_pept_dom"/>
</dbReference>
<feature type="compositionally biased region" description="Basic and acidic residues" evidence="5">
    <location>
        <begin position="123"/>
        <end position="135"/>
    </location>
</feature>
<dbReference type="GO" id="GO:0004252">
    <property type="term" value="F:serine-type endopeptidase activity"/>
    <property type="evidence" value="ECO:0007669"/>
    <property type="project" value="InterPro"/>
</dbReference>
<gene>
    <name evidence="7" type="ORF">CG587_06305</name>
</gene>
<dbReference type="GO" id="GO:0006508">
    <property type="term" value="P:proteolysis"/>
    <property type="evidence" value="ECO:0007669"/>
    <property type="project" value="UniProtKB-KW"/>
</dbReference>
<evidence type="ECO:0000256" key="5">
    <source>
        <dbReference type="SAM" id="MobiDB-lite"/>
    </source>
</evidence>
<feature type="domain" description="Peptidase S8/S53" evidence="6">
    <location>
        <begin position="298"/>
        <end position="588"/>
    </location>
</feature>
<dbReference type="PANTHER" id="PTHR43806">
    <property type="entry name" value="PEPTIDASE S8"/>
    <property type="match status" value="1"/>
</dbReference>
<keyword evidence="3" id="KW-0378">Hydrolase</keyword>
<evidence type="ECO:0000313" key="7">
    <source>
        <dbReference type="EMBL" id="ECT9424188.1"/>
    </source>
</evidence>
<dbReference type="Gene3D" id="3.40.50.200">
    <property type="entry name" value="Peptidase S8/S53 domain"/>
    <property type="match status" value="1"/>
</dbReference>
<keyword evidence="2" id="KW-0645">Protease</keyword>
<dbReference type="Pfam" id="PF00082">
    <property type="entry name" value="Peptidase_S8"/>
    <property type="match status" value="1"/>
</dbReference>
<evidence type="ECO:0000259" key="6">
    <source>
        <dbReference type="Pfam" id="PF00082"/>
    </source>
</evidence>
<protein>
    <recommendedName>
        <fullName evidence="6">Peptidase S8/S53 domain-containing protein</fullName>
    </recommendedName>
</protein>
<dbReference type="InterPro" id="IPR036852">
    <property type="entry name" value="Peptidase_S8/S53_dom_sf"/>
</dbReference>
<evidence type="ECO:0000256" key="3">
    <source>
        <dbReference type="ARBA" id="ARBA00022801"/>
    </source>
</evidence>
<dbReference type="AlphaFoldDB" id="A0A603KS11"/>
<dbReference type="InterPro" id="IPR050131">
    <property type="entry name" value="Peptidase_S8_subtilisin-like"/>
</dbReference>
<evidence type="ECO:0000256" key="1">
    <source>
        <dbReference type="ARBA" id="ARBA00011073"/>
    </source>
</evidence>
<dbReference type="InterPro" id="IPR000209">
    <property type="entry name" value="Peptidase_S8/S53_dom"/>
</dbReference>
<dbReference type="CDD" id="cd04847">
    <property type="entry name" value="Peptidases_S8_Subtilisin_like_2"/>
    <property type="match status" value="1"/>
</dbReference>
<comment type="similarity">
    <text evidence="1">Belongs to the peptidase S8 family.</text>
</comment>
<dbReference type="Proteomes" id="UP000839904">
    <property type="component" value="Unassembled WGS sequence"/>
</dbReference>
<reference evidence="7" key="1">
    <citation type="submission" date="2018-07" db="EMBL/GenBank/DDBJ databases">
        <authorList>
            <consortium name="PulseNet: The National Subtyping Network for Foodborne Disease Surveillance"/>
            <person name="Tarr C.L."/>
            <person name="Trees E."/>
            <person name="Katz L.S."/>
            <person name="Carleton-Romer H.A."/>
            <person name="Stroika S."/>
            <person name="Kucerova Z."/>
            <person name="Roache K.F."/>
            <person name="Sabol A.L."/>
            <person name="Besser J."/>
            <person name="Gerner-Smidt P."/>
        </authorList>
    </citation>
    <scope>NUCLEOTIDE SEQUENCE [LARGE SCALE GENOMIC DNA]</scope>
    <source>
        <strain evidence="7">PNUSAS018503</strain>
    </source>
</reference>
<accession>A0A603KS11</accession>
<evidence type="ECO:0000256" key="4">
    <source>
        <dbReference type="ARBA" id="ARBA00022825"/>
    </source>
</evidence>
<keyword evidence="4" id="KW-0720">Serine protease</keyword>